<gene>
    <name evidence="6" type="ORF">KSP40_PGU017980</name>
</gene>
<keyword evidence="5" id="KW-0325">Glycoprotein</keyword>
<comment type="caution">
    <text evidence="6">The sequence shown here is derived from an EMBL/GenBank/DDBJ whole genome shotgun (WGS) entry which is preliminary data.</text>
</comment>
<evidence type="ECO:0000313" key="7">
    <source>
        <dbReference type="Proteomes" id="UP001412067"/>
    </source>
</evidence>
<accession>A0ABR2LMG0</accession>
<sequence length="246" mass="27849">MSMCDAERRFLGNALPDISNEWFVLLSESCLTLRNFSTVYKYLSGCRYSFIGSVNDLGPYGRGRYDRRMLSEVSIEQWRKGPQCTLGGNRAVSSLTVAVAVWAVRPHSSLEADRFSGSQEGKRVAQFAEANRTIRRSESSKRLEVPFRNQQRLASSFQNLVEDTSPSFCKGYLKYAQGVAETTSGLACRRWKLAGFRLLLFSHAVWFTKHLGRFSGSQEGKQFVLLAEANCIVRWSLLGRIYAKVR</sequence>
<keyword evidence="3" id="KW-0808">Transferase</keyword>
<dbReference type="PANTHER" id="PTHR31042:SF122">
    <property type="entry name" value="CORE-2_I-BRANCHING ENZYME"/>
    <property type="match status" value="1"/>
</dbReference>
<comment type="subcellular location">
    <subcellularLocation>
        <location evidence="1">Membrane</location>
        <topology evidence="1">Single-pass type II membrane protein</topology>
    </subcellularLocation>
</comment>
<evidence type="ECO:0000256" key="4">
    <source>
        <dbReference type="ARBA" id="ARBA00023136"/>
    </source>
</evidence>
<dbReference type="InterPro" id="IPR003406">
    <property type="entry name" value="Glyco_trans_14"/>
</dbReference>
<proteinExistence type="predicted"/>
<dbReference type="Pfam" id="PF02485">
    <property type="entry name" value="Branch"/>
    <property type="match status" value="1"/>
</dbReference>
<keyword evidence="7" id="KW-1185">Reference proteome</keyword>
<evidence type="ECO:0000313" key="6">
    <source>
        <dbReference type="EMBL" id="KAK8943921.1"/>
    </source>
</evidence>
<dbReference type="PANTHER" id="PTHR31042">
    <property type="entry name" value="CORE-2/I-BRANCHING BETA-1,6-N-ACETYLGLUCOSAMINYLTRANSFERASE FAMILY PROTEIN-RELATED"/>
    <property type="match status" value="1"/>
</dbReference>
<protein>
    <submittedName>
        <fullName evidence="6">Uncharacterized protein</fullName>
    </submittedName>
</protein>
<evidence type="ECO:0000256" key="5">
    <source>
        <dbReference type="ARBA" id="ARBA00023180"/>
    </source>
</evidence>
<organism evidence="6 7">
    <name type="scientific">Platanthera guangdongensis</name>
    <dbReference type="NCBI Taxonomy" id="2320717"/>
    <lineage>
        <taxon>Eukaryota</taxon>
        <taxon>Viridiplantae</taxon>
        <taxon>Streptophyta</taxon>
        <taxon>Embryophyta</taxon>
        <taxon>Tracheophyta</taxon>
        <taxon>Spermatophyta</taxon>
        <taxon>Magnoliopsida</taxon>
        <taxon>Liliopsida</taxon>
        <taxon>Asparagales</taxon>
        <taxon>Orchidaceae</taxon>
        <taxon>Orchidoideae</taxon>
        <taxon>Orchideae</taxon>
        <taxon>Orchidinae</taxon>
        <taxon>Platanthera</taxon>
    </lineage>
</organism>
<dbReference type="InterPro" id="IPR044174">
    <property type="entry name" value="BC10-like"/>
</dbReference>
<name>A0ABR2LMG0_9ASPA</name>
<keyword evidence="4" id="KW-0472">Membrane</keyword>
<dbReference type="EMBL" id="JBBWWR010000018">
    <property type="protein sequence ID" value="KAK8943921.1"/>
    <property type="molecule type" value="Genomic_DNA"/>
</dbReference>
<reference evidence="6 7" key="1">
    <citation type="journal article" date="2022" name="Nat. Plants">
        <title>Genomes of leafy and leafless Platanthera orchids illuminate the evolution of mycoheterotrophy.</title>
        <authorList>
            <person name="Li M.H."/>
            <person name="Liu K.W."/>
            <person name="Li Z."/>
            <person name="Lu H.C."/>
            <person name="Ye Q.L."/>
            <person name="Zhang D."/>
            <person name="Wang J.Y."/>
            <person name="Li Y.F."/>
            <person name="Zhong Z.M."/>
            <person name="Liu X."/>
            <person name="Yu X."/>
            <person name="Liu D.K."/>
            <person name="Tu X.D."/>
            <person name="Liu B."/>
            <person name="Hao Y."/>
            <person name="Liao X.Y."/>
            <person name="Jiang Y.T."/>
            <person name="Sun W.H."/>
            <person name="Chen J."/>
            <person name="Chen Y.Q."/>
            <person name="Ai Y."/>
            <person name="Zhai J.W."/>
            <person name="Wu S.S."/>
            <person name="Zhou Z."/>
            <person name="Hsiao Y.Y."/>
            <person name="Wu W.L."/>
            <person name="Chen Y.Y."/>
            <person name="Lin Y.F."/>
            <person name="Hsu J.L."/>
            <person name="Li C.Y."/>
            <person name="Wang Z.W."/>
            <person name="Zhao X."/>
            <person name="Zhong W.Y."/>
            <person name="Ma X.K."/>
            <person name="Ma L."/>
            <person name="Huang J."/>
            <person name="Chen G.Z."/>
            <person name="Huang M.Z."/>
            <person name="Huang L."/>
            <person name="Peng D.H."/>
            <person name="Luo Y.B."/>
            <person name="Zou S.Q."/>
            <person name="Chen S.P."/>
            <person name="Lan S."/>
            <person name="Tsai W.C."/>
            <person name="Van de Peer Y."/>
            <person name="Liu Z.J."/>
        </authorList>
    </citation>
    <scope>NUCLEOTIDE SEQUENCE [LARGE SCALE GENOMIC DNA]</scope>
    <source>
        <strain evidence="6">Lor288</strain>
    </source>
</reference>
<evidence type="ECO:0000256" key="3">
    <source>
        <dbReference type="ARBA" id="ARBA00022679"/>
    </source>
</evidence>
<dbReference type="Proteomes" id="UP001412067">
    <property type="component" value="Unassembled WGS sequence"/>
</dbReference>
<evidence type="ECO:0000256" key="1">
    <source>
        <dbReference type="ARBA" id="ARBA00004606"/>
    </source>
</evidence>
<keyword evidence="2" id="KW-0328">Glycosyltransferase</keyword>
<evidence type="ECO:0000256" key="2">
    <source>
        <dbReference type="ARBA" id="ARBA00022676"/>
    </source>
</evidence>